<protein>
    <submittedName>
        <fullName evidence="1">Uncharacterized protein</fullName>
    </submittedName>
</protein>
<dbReference type="AlphaFoldDB" id="A0A951IXJ2"/>
<gene>
    <name evidence="1" type="ORF">EGN73_07710</name>
</gene>
<comment type="caution">
    <text evidence="1">The sequence shown here is derived from an EMBL/GenBank/DDBJ whole genome shotgun (WGS) entry which is preliminary data.</text>
</comment>
<sequence length="154" mass="18208">MELRRIDNLWKFLGIKNNLTVNYSLQEEMRYTLIKGGLELTHQFNPKFLKKSNLIIQERNFKESLPQQRFLSQKLRFGIKPKLSSPVKNAVFFPKELLDLQHSFDLEVQKDKNGHFRISLSPFVPKNVYDILNAVNLISRTLWVKNFFAEGIRN</sequence>
<proteinExistence type="predicted"/>
<accession>A0A951IXJ2</accession>
<evidence type="ECO:0000313" key="1">
    <source>
        <dbReference type="EMBL" id="MBW3467701.1"/>
    </source>
</evidence>
<dbReference type="RefSeq" id="WP_219287998.1">
    <property type="nucleotide sequence ID" value="NZ_RPHB01000003.1"/>
</dbReference>
<evidence type="ECO:0000313" key="2">
    <source>
        <dbReference type="Proteomes" id="UP000727490"/>
    </source>
</evidence>
<organism evidence="1 2">
    <name type="scientific">Arthrospiribacter ruber</name>
    <dbReference type="NCBI Taxonomy" id="2487934"/>
    <lineage>
        <taxon>Bacteria</taxon>
        <taxon>Pseudomonadati</taxon>
        <taxon>Bacteroidota</taxon>
        <taxon>Cytophagia</taxon>
        <taxon>Cytophagales</taxon>
        <taxon>Cyclobacteriaceae</taxon>
        <taxon>Arthrospiribacter</taxon>
    </lineage>
</organism>
<keyword evidence="2" id="KW-1185">Reference proteome</keyword>
<reference evidence="1 2" key="1">
    <citation type="journal article" date="2020" name="Syst. Appl. Microbiol.">
        <title>Arthrospiribacter ruber gen. nov., sp. nov., a novel bacterium isolated from Arthrospira cultures.</title>
        <authorList>
            <person name="Waleron M."/>
            <person name="Misztak A."/>
            <person name="Waleron M.M."/>
            <person name="Furmaniak M."/>
            <person name="Mrozik A."/>
            <person name="Waleron K."/>
        </authorList>
    </citation>
    <scope>NUCLEOTIDE SEQUENCE [LARGE SCALE GENOMIC DNA]</scope>
    <source>
        <strain evidence="1 2">DPMB0001</strain>
    </source>
</reference>
<name>A0A951IXJ2_9BACT</name>
<dbReference type="EMBL" id="RPHB01000003">
    <property type="protein sequence ID" value="MBW3467701.1"/>
    <property type="molecule type" value="Genomic_DNA"/>
</dbReference>
<dbReference type="Proteomes" id="UP000727490">
    <property type="component" value="Unassembled WGS sequence"/>
</dbReference>